<dbReference type="GO" id="GO:0005739">
    <property type="term" value="C:mitochondrion"/>
    <property type="evidence" value="ECO:0007669"/>
    <property type="project" value="TreeGrafter"/>
</dbReference>
<dbReference type="Gene3D" id="1.25.40.10">
    <property type="entry name" value="Tetratricopeptide repeat domain"/>
    <property type="match status" value="1"/>
</dbReference>
<protein>
    <submittedName>
        <fullName evidence="1">Uncharacterized protein</fullName>
    </submittedName>
</protein>
<reference evidence="1 2" key="1">
    <citation type="submission" date="2024-01" db="EMBL/GenBank/DDBJ databases">
        <title>The genomes of 5 underutilized Papilionoideae crops provide insights into root nodulation and disease resistanc.</title>
        <authorList>
            <person name="Jiang F."/>
        </authorList>
    </citation>
    <scope>NUCLEOTIDE SEQUENCE [LARGE SCALE GENOMIC DNA]</scope>
    <source>
        <strain evidence="1">JINMINGXINNONG_FW02</strain>
        <tissue evidence="1">Leaves</tissue>
    </source>
</reference>
<organism evidence="1 2">
    <name type="scientific">Phaseolus coccineus</name>
    <name type="common">Scarlet runner bean</name>
    <name type="synonym">Phaseolus multiflorus</name>
    <dbReference type="NCBI Taxonomy" id="3886"/>
    <lineage>
        <taxon>Eukaryota</taxon>
        <taxon>Viridiplantae</taxon>
        <taxon>Streptophyta</taxon>
        <taxon>Embryophyta</taxon>
        <taxon>Tracheophyta</taxon>
        <taxon>Spermatophyta</taxon>
        <taxon>Magnoliopsida</taxon>
        <taxon>eudicotyledons</taxon>
        <taxon>Gunneridae</taxon>
        <taxon>Pentapetalae</taxon>
        <taxon>rosids</taxon>
        <taxon>fabids</taxon>
        <taxon>Fabales</taxon>
        <taxon>Fabaceae</taxon>
        <taxon>Papilionoideae</taxon>
        <taxon>50 kb inversion clade</taxon>
        <taxon>NPAAA clade</taxon>
        <taxon>indigoferoid/millettioid clade</taxon>
        <taxon>Phaseoleae</taxon>
        <taxon>Phaseolus</taxon>
    </lineage>
</organism>
<dbReference type="PANTHER" id="PTHR47868:SF2">
    <property type="entry name" value="OS05G0457700 PROTEIN"/>
    <property type="match status" value="1"/>
</dbReference>
<dbReference type="Proteomes" id="UP001374584">
    <property type="component" value="Unassembled WGS sequence"/>
</dbReference>
<proteinExistence type="predicted"/>
<keyword evidence="2" id="KW-1185">Reference proteome</keyword>
<dbReference type="SUPFAM" id="SSF48452">
    <property type="entry name" value="TPR-like"/>
    <property type="match status" value="1"/>
</dbReference>
<evidence type="ECO:0000313" key="2">
    <source>
        <dbReference type="Proteomes" id="UP001374584"/>
    </source>
</evidence>
<dbReference type="EMBL" id="JAYMYR010000003">
    <property type="protein sequence ID" value="KAK7373765.1"/>
    <property type="molecule type" value="Genomic_DNA"/>
</dbReference>
<dbReference type="InterPro" id="IPR011990">
    <property type="entry name" value="TPR-like_helical_dom_sf"/>
</dbReference>
<comment type="caution">
    <text evidence="1">The sequence shown here is derived from an EMBL/GenBank/DDBJ whole genome shotgun (WGS) entry which is preliminary data.</text>
</comment>
<sequence length="439" mass="48850">MIRIASKLSSRASSYSSALTANQFPTKLSPLPTSSFRPFTIGLELEDHMVVPDAIGMINYALRVWRSERSLGTFRMGLCVLKHCISTELTEGKDPKRENSKGMAMLAMSTILYERGEFTEAIEKLEDVQELTNSYLGVRVAALETQAGLYLELRQDDLAAAVADKCMKVVENQRQAKDFEVQAKDFEAHFLRAKALKGLIELVNGNVDSAEDFFDKSHDDYKYWDGTAGLSYAEFLHKKQDYSKAKEVYRSVVQGAVQIKRAGNPYLGAGNMSVDELIVGSMCALGQLDALTGNYSWAEHRLGQALSRAEEAYGDSSKHPTLGVTLASIALMYRRKAIQEHSSSLLIQEGLYRKVMDILKVPSEETKTEGAAPLVDRSDIAALARGAYAEVLSVQEDRKDEGERLKNLAESIWKHRRMSLAEALETDTNIIDSRISRII</sequence>
<dbReference type="AlphaFoldDB" id="A0AAN9NJM7"/>
<dbReference type="PANTHER" id="PTHR47868">
    <property type="entry name" value="OS05G0457700 PROTEIN"/>
    <property type="match status" value="1"/>
</dbReference>
<name>A0AAN9NJM7_PHACN</name>
<evidence type="ECO:0000313" key="1">
    <source>
        <dbReference type="EMBL" id="KAK7373765.1"/>
    </source>
</evidence>
<gene>
    <name evidence="1" type="ORF">VNO80_07185</name>
</gene>
<accession>A0AAN9NJM7</accession>